<comment type="caution">
    <text evidence="3">The sequence shown here is derived from an EMBL/GenBank/DDBJ whole genome shotgun (WGS) entry which is preliminary data.</text>
</comment>
<dbReference type="EMBL" id="CAJPWZ010003259">
    <property type="protein sequence ID" value="CAG2255179.1"/>
    <property type="molecule type" value="Genomic_DNA"/>
</dbReference>
<evidence type="ECO:0000313" key="3">
    <source>
        <dbReference type="EMBL" id="CAG2255179.1"/>
    </source>
</evidence>
<evidence type="ECO:0000259" key="2">
    <source>
        <dbReference type="PROSITE" id="PS50835"/>
    </source>
</evidence>
<dbReference type="InterPro" id="IPR036179">
    <property type="entry name" value="Ig-like_dom_sf"/>
</dbReference>
<gene>
    <name evidence="3" type="ORF">MEDL_66616</name>
</gene>
<dbReference type="SUPFAM" id="SSF48726">
    <property type="entry name" value="Immunoglobulin"/>
    <property type="match status" value="1"/>
</dbReference>
<organism evidence="3 4">
    <name type="scientific">Mytilus edulis</name>
    <name type="common">Blue mussel</name>
    <dbReference type="NCBI Taxonomy" id="6550"/>
    <lineage>
        <taxon>Eukaryota</taxon>
        <taxon>Metazoa</taxon>
        <taxon>Spiralia</taxon>
        <taxon>Lophotrochozoa</taxon>
        <taxon>Mollusca</taxon>
        <taxon>Bivalvia</taxon>
        <taxon>Autobranchia</taxon>
        <taxon>Pteriomorphia</taxon>
        <taxon>Mytilida</taxon>
        <taxon>Mytiloidea</taxon>
        <taxon>Mytilidae</taxon>
        <taxon>Mytilinae</taxon>
        <taxon>Mytilus</taxon>
    </lineage>
</organism>
<dbReference type="InterPro" id="IPR007110">
    <property type="entry name" value="Ig-like_dom"/>
</dbReference>
<dbReference type="Gene3D" id="2.60.40.10">
    <property type="entry name" value="Immunoglobulins"/>
    <property type="match status" value="1"/>
</dbReference>
<sequence length="278" mass="31580">MTFVKEYTTAEIICPLKMTEKDNVSWYYEETKPIVLMNVINPEFKFKYSININLNKGELSINVYNFTKSDVGKYSCQGIVGGEHKEGIVTVSICRIYNEENDQQRLDNNEMYNNPAPVIHQNADQVGGRIQESELLQEEGYSSIDRRRNIQIGKVSYTANRVSMPSHEERKCVTSEVTTNGQPKKTKQANEQDATNVMEGNINRETTDLNYIEVEFSQETTGKSFFIHGSDNSTPYADIDLTIKADPLPDSDSSADEDPDAENNFMTLADIQKLREQV</sequence>
<accession>A0A8S3VET6</accession>
<evidence type="ECO:0000256" key="1">
    <source>
        <dbReference type="SAM" id="MobiDB-lite"/>
    </source>
</evidence>
<dbReference type="Proteomes" id="UP000683360">
    <property type="component" value="Unassembled WGS sequence"/>
</dbReference>
<dbReference type="InterPro" id="IPR013783">
    <property type="entry name" value="Ig-like_fold"/>
</dbReference>
<feature type="domain" description="Ig-like" evidence="2">
    <location>
        <begin position="1"/>
        <end position="77"/>
    </location>
</feature>
<evidence type="ECO:0000313" key="4">
    <source>
        <dbReference type="Proteomes" id="UP000683360"/>
    </source>
</evidence>
<name>A0A8S3VET6_MYTED</name>
<proteinExistence type="predicted"/>
<keyword evidence="4" id="KW-1185">Reference proteome</keyword>
<dbReference type="OrthoDB" id="6137182at2759"/>
<feature type="region of interest" description="Disordered" evidence="1">
    <location>
        <begin position="243"/>
        <end position="263"/>
    </location>
</feature>
<protein>
    <recommendedName>
        <fullName evidence="2">Ig-like domain-containing protein</fullName>
    </recommendedName>
</protein>
<dbReference type="PROSITE" id="PS50835">
    <property type="entry name" value="IG_LIKE"/>
    <property type="match status" value="1"/>
</dbReference>
<reference evidence="3" key="1">
    <citation type="submission" date="2021-03" db="EMBL/GenBank/DDBJ databases">
        <authorList>
            <person name="Bekaert M."/>
        </authorList>
    </citation>
    <scope>NUCLEOTIDE SEQUENCE</scope>
</reference>
<dbReference type="AlphaFoldDB" id="A0A8S3VET6"/>